<dbReference type="PROSITE" id="PS00409">
    <property type="entry name" value="PROKAR_NTER_METHYL"/>
    <property type="match status" value="1"/>
</dbReference>
<feature type="region of interest" description="Disordered" evidence="1">
    <location>
        <begin position="227"/>
        <end position="254"/>
    </location>
</feature>
<feature type="domain" description="DUF1559" evidence="2">
    <location>
        <begin position="31"/>
        <end position="329"/>
    </location>
</feature>
<dbReference type="KEGG" id="peh:Spb1_34370"/>
<evidence type="ECO:0000313" key="4">
    <source>
        <dbReference type="Proteomes" id="UP000315349"/>
    </source>
</evidence>
<dbReference type="Pfam" id="PF07596">
    <property type="entry name" value="SBP_bac_10"/>
    <property type="match status" value="1"/>
</dbReference>
<dbReference type="OrthoDB" id="280382at2"/>
<dbReference type="InterPro" id="IPR045584">
    <property type="entry name" value="Pilin-like"/>
</dbReference>
<dbReference type="NCBIfam" id="TIGR04294">
    <property type="entry name" value="pre_pil_HX9DG"/>
    <property type="match status" value="1"/>
</dbReference>
<feature type="region of interest" description="Disordered" evidence="1">
    <location>
        <begin position="129"/>
        <end position="150"/>
    </location>
</feature>
<proteinExistence type="predicted"/>
<keyword evidence="4" id="KW-1185">Reference proteome</keyword>
<protein>
    <submittedName>
        <fullName evidence="3">Putative major pilin subunit</fullName>
    </submittedName>
</protein>
<dbReference type="EMBL" id="CP036299">
    <property type="protein sequence ID" value="QDV31492.1"/>
    <property type="molecule type" value="Genomic_DNA"/>
</dbReference>
<organism evidence="3 4">
    <name type="scientific">Planctopirus ephydatiae</name>
    <dbReference type="NCBI Taxonomy" id="2528019"/>
    <lineage>
        <taxon>Bacteria</taxon>
        <taxon>Pseudomonadati</taxon>
        <taxon>Planctomycetota</taxon>
        <taxon>Planctomycetia</taxon>
        <taxon>Planctomycetales</taxon>
        <taxon>Planctomycetaceae</taxon>
        <taxon>Planctopirus</taxon>
    </lineage>
</organism>
<reference evidence="3 4" key="1">
    <citation type="submission" date="2019-02" db="EMBL/GenBank/DDBJ databases">
        <title>Deep-cultivation of Planctomycetes and their phenomic and genomic characterization uncovers novel biology.</title>
        <authorList>
            <person name="Wiegand S."/>
            <person name="Jogler M."/>
            <person name="Boedeker C."/>
            <person name="Pinto D."/>
            <person name="Vollmers J."/>
            <person name="Rivas-Marin E."/>
            <person name="Kohn T."/>
            <person name="Peeters S.H."/>
            <person name="Heuer A."/>
            <person name="Rast P."/>
            <person name="Oberbeckmann S."/>
            <person name="Bunk B."/>
            <person name="Jeske O."/>
            <person name="Meyerdierks A."/>
            <person name="Storesund J.E."/>
            <person name="Kallscheuer N."/>
            <person name="Luecker S."/>
            <person name="Lage O.M."/>
            <person name="Pohl T."/>
            <person name="Merkel B.J."/>
            <person name="Hornburger P."/>
            <person name="Mueller R.-W."/>
            <person name="Bruemmer F."/>
            <person name="Labrenz M."/>
            <person name="Spormann A.M."/>
            <person name="Op den Camp H."/>
            <person name="Overmann J."/>
            <person name="Amann R."/>
            <person name="Jetten M.S.M."/>
            <person name="Mascher T."/>
            <person name="Medema M.H."/>
            <person name="Devos D.P."/>
            <person name="Kaster A.-K."/>
            <person name="Ovreas L."/>
            <person name="Rohde M."/>
            <person name="Galperin M.Y."/>
            <person name="Jogler C."/>
        </authorList>
    </citation>
    <scope>NUCLEOTIDE SEQUENCE [LARGE SCALE GENOMIC DNA]</scope>
    <source>
        <strain evidence="3 4">Spb1</strain>
    </source>
</reference>
<sequence length="349" mass="37711">MPRSRGFTLIELLVVIAIIAVLIALLLPAVQQAREAARRTQCRNNLKQLGLAMHNYHDQSNMFPMSTTRVTSSGQSTTTAASWIVRLFPMIDQTAAYNTLVFTDNDFTMERGKNRAWQTMSTLRVAGLNCPSSPLPQTRTQNTNTATRGLTTGVPNSIAIQTTNYVGIAGAYDAPAGGTANDTIWEGAHGRQVWNGLINPPIKGFSTVGLQKVTDGSTNTVMVGEQGNFRKDCSGNPVDRRTSNSNGGLWAGGPGGEDPADQYYGFWGNVTSFRAPAGINYDADCSNPFGTVPYWYGDPGYHHVFNSAHTGGAHFLFADGSVRFLSQNMSQSILNALCNKNDNTPVGEF</sequence>
<accession>A0A518GSD8</accession>
<gene>
    <name evidence="3" type="ORF">Spb1_34370</name>
</gene>
<dbReference type="Gene3D" id="3.30.700.10">
    <property type="entry name" value="Glycoprotein, Type 4 Pilin"/>
    <property type="match status" value="1"/>
</dbReference>
<dbReference type="PANTHER" id="PTHR30093">
    <property type="entry name" value="GENERAL SECRETION PATHWAY PROTEIN G"/>
    <property type="match status" value="1"/>
</dbReference>
<dbReference type="SUPFAM" id="SSF54523">
    <property type="entry name" value="Pili subunits"/>
    <property type="match status" value="1"/>
</dbReference>
<dbReference type="Pfam" id="PF07963">
    <property type="entry name" value="N_methyl"/>
    <property type="match status" value="1"/>
</dbReference>
<feature type="compositionally biased region" description="Basic and acidic residues" evidence="1">
    <location>
        <begin position="228"/>
        <end position="242"/>
    </location>
</feature>
<dbReference type="AlphaFoldDB" id="A0A518GSD8"/>
<dbReference type="PANTHER" id="PTHR30093:SF2">
    <property type="entry name" value="TYPE II SECRETION SYSTEM PROTEIN H"/>
    <property type="match status" value="1"/>
</dbReference>
<dbReference type="InterPro" id="IPR012902">
    <property type="entry name" value="N_methyl_site"/>
</dbReference>
<dbReference type="InterPro" id="IPR027558">
    <property type="entry name" value="Pre_pil_HX9DG_C"/>
</dbReference>
<dbReference type="RefSeq" id="WP_145302462.1">
    <property type="nucleotide sequence ID" value="NZ_CP036299.1"/>
</dbReference>
<dbReference type="NCBIfam" id="TIGR02532">
    <property type="entry name" value="IV_pilin_GFxxxE"/>
    <property type="match status" value="1"/>
</dbReference>
<dbReference type="InterPro" id="IPR011453">
    <property type="entry name" value="DUF1559"/>
</dbReference>
<name>A0A518GSD8_9PLAN</name>
<feature type="compositionally biased region" description="Low complexity" evidence="1">
    <location>
        <begin position="137"/>
        <end position="148"/>
    </location>
</feature>
<evidence type="ECO:0000313" key="3">
    <source>
        <dbReference type="EMBL" id="QDV31492.1"/>
    </source>
</evidence>
<dbReference type="Proteomes" id="UP000315349">
    <property type="component" value="Chromosome"/>
</dbReference>
<evidence type="ECO:0000259" key="2">
    <source>
        <dbReference type="Pfam" id="PF07596"/>
    </source>
</evidence>
<evidence type="ECO:0000256" key="1">
    <source>
        <dbReference type="SAM" id="MobiDB-lite"/>
    </source>
</evidence>